<keyword evidence="11 12" id="KW-0407">Ion channel</keyword>
<evidence type="ECO:0000256" key="1">
    <source>
        <dbReference type="ARBA" id="ARBA00004141"/>
    </source>
</evidence>
<dbReference type="GO" id="GO:0016020">
    <property type="term" value="C:membrane"/>
    <property type="evidence" value="ECO:0007669"/>
    <property type="project" value="UniProtKB-SubCell"/>
</dbReference>
<evidence type="ECO:0000256" key="14">
    <source>
        <dbReference type="SAM" id="Phobius"/>
    </source>
</evidence>
<dbReference type="GO" id="GO:0043005">
    <property type="term" value="C:neuron projection"/>
    <property type="evidence" value="ECO:0007669"/>
    <property type="project" value="TreeGrafter"/>
</dbReference>
<evidence type="ECO:0000256" key="3">
    <source>
        <dbReference type="ARBA" id="ARBA00022448"/>
    </source>
</evidence>
<dbReference type="Proteomes" id="UP000076858">
    <property type="component" value="Unassembled WGS sequence"/>
</dbReference>
<dbReference type="GO" id="GO:0007399">
    <property type="term" value="P:nervous system development"/>
    <property type="evidence" value="ECO:0007669"/>
    <property type="project" value="TreeGrafter"/>
</dbReference>
<dbReference type="STRING" id="35525.A0A162C915"/>
<evidence type="ECO:0000313" key="16">
    <source>
        <dbReference type="Proteomes" id="UP000076858"/>
    </source>
</evidence>
<feature type="transmembrane region" description="Helical" evidence="14">
    <location>
        <begin position="717"/>
        <end position="741"/>
    </location>
</feature>
<organism evidence="15 16">
    <name type="scientific">Daphnia magna</name>
    <dbReference type="NCBI Taxonomy" id="35525"/>
    <lineage>
        <taxon>Eukaryota</taxon>
        <taxon>Metazoa</taxon>
        <taxon>Ecdysozoa</taxon>
        <taxon>Arthropoda</taxon>
        <taxon>Crustacea</taxon>
        <taxon>Branchiopoda</taxon>
        <taxon>Diplostraca</taxon>
        <taxon>Cladocera</taxon>
        <taxon>Anomopoda</taxon>
        <taxon>Daphniidae</taxon>
        <taxon>Daphnia</taxon>
    </lineage>
</organism>
<evidence type="ECO:0000256" key="8">
    <source>
        <dbReference type="ARBA" id="ARBA00023065"/>
    </source>
</evidence>
<comment type="similarity">
    <text evidence="2 12">Belongs to the amiloride-sensitive sodium channel (TC 1.A.6) family.</text>
</comment>
<dbReference type="EMBL" id="LRGB01001348">
    <property type="protein sequence ID" value="KZS12962.1"/>
    <property type="molecule type" value="Genomic_DNA"/>
</dbReference>
<evidence type="ECO:0000256" key="5">
    <source>
        <dbReference type="ARBA" id="ARBA00022692"/>
    </source>
</evidence>
<feature type="compositionally biased region" description="Acidic residues" evidence="13">
    <location>
        <begin position="587"/>
        <end position="597"/>
    </location>
</feature>
<keyword evidence="3 12" id="KW-0813">Transport</keyword>
<evidence type="ECO:0000256" key="4">
    <source>
        <dbReference type="ARBA" id="ARBA00022461"/>
    </source>
</evidence>
<evidence type="ECO:0000256" key="13">
    <source>
        <dbReference type="SAM" id="MobiDB-lite"/>
    </source>
</evidence>
<accession>A0A162C915</accession>
<dbReference type="AlphaFoldDB" id="A0A162C915"/>
<dbReference type="GO" id="GO:0005272">
    <property type="term" value="F:sodium channel activity"/>
    <property type="evidence" value="ECO:0007669"/>
    <property type="project" value="UniProtKB-KW"/>
</dbReference>
<dbReference type="GO" id="GO:0043025">
    <property type="term" value="C:neuronal cell body"/>
    <property type="evidence" value="ECO:0007669"/>
    <property type="project" value="TreeGrafter"/>
</dbReference>
<evidence type="ECO:0000256" key="9">
    <source>
        <dbReference type="ARBA" id="ARBA00023136"/>
    </source>
</evidence>
<keyword evidence="7" id="KW-0915">Sodium</keyword>
<dbReference type="Pfam" id="PF00858">
    <property type="entry name" value="ASC"/>
    <property type="match status" value="1"/>
</dbReference>
<comment type="caution">
    <text evidence="15">The sequence shown here is derived from an EMBL/GenBank/DDBJ whole genome shotgun (WGS) entry which is preliminary data.</text>
</comment>
<comment type="subcellular location">
    <subcellularLocation>
        <location evidence="1">Membrane</location>
        <topology evidence="1">Multi-pass membrane protein</topology>
    </subcellularLocation>
</comment>
<feature type="transmembrane region" description="Helical" evidence="14">
    <location>
        <begin position="793"/>
        <end position="812"/>
    </location>
</feature>
<keyword evidence="4 12" id="KW-0894">Sodium channel</keyword>
<evidence type="ECO:0000256" key="6">
    <source>
        <dbReference type="ARBA" id="ARBA00022989"/>
    </source>
</evidence>
<feature type="transmembrane region" description="Helical" evidence="14">
    <location>
        <begin position="115"/>
        <end position="137"/>
    </location>
</feature>
<proteinExistence type="inferred from homology"/>
<keyword evidence="9 14" id="KW-0472">Membrane</keyword>
<dbReference type="GO" id="GO:0030133">
    <property type="term" value="C:transport vesicle"/>
    <property type="evidence" value="ECO:0007669"/>
    <property type="project" value="InterPro"/>
</dbReference>
<dbReference type="InterPro" id="IPR001873">
    <property type="entry name" value="ENaC"/>
</dbReference>
<keyword evidence="10 12" id="KW-0739">Sodium transport</keyword>
<dbReference type="PANTHER" id="PTHR14796:SF3">
    <property type="entry name" value="NEURENSIN 1-LIKE-RELATED"/>
    <property type="match status" value="1"/>
</dbReference>
<evidence type="ECO:0000313" key="15">
    <source>
        <dbReference type="EMBL" id="KZS12962.1"/>
    </source>
</evidence>
<dbReference type="Pfam" id="PF14927">
    <property type="entry name" value="Neurensin"/>
    <property type="match status" value="1"/>
</dbReference>
<evidence type="ECO:0000256" key="7">
    <source>
        <dbReference type="ARBA" id="ARBA00023053"/>
    </source>
</evidence>
<sequence length="879" mass="98609">MCPDCSDEIDSMGVGKNLKGFSNRLGTGCKAEEASLGDSGELADLVKTTNMPKLVLNSGKNSKKGWSWYRTPSMEAVEEGKDPSPFEIWRKFVRTTTGHGFARIVDTNEHWQLRVFWAIVVLLLVAGLLISVFIISYESLVVRGLQREFIVQYNNTMYLPDIHICDTSLFSRSALESMGFNKTMGSYLALTLSPMLASRSLRKDMKRRQELEKFYNVLMENRTIHDVYERATLKCENIILGCTHDVTSYNSFQCCQKIFGNRTYVTDLATMCVSTAKQQPLEEIFASQIYGLTVYLKTNTHDRFEFDSTIVTSNVASRRGLLYAVSDPITAVNPIVSAAGHYMAPGKWAGVSISFTRTDNSELQTGILSPYSCVPSGTTSHSHLVPNYDVYSERNCIFASARVVLERKFNCTIFRFRKTHQHVNVTPCCDPDIMIGAYSLNLAQKIKRQSAGCPIDCIVNDYHLYSTPSQLYLGDQDEFFEGHKNGEHVLYSAIHFFYPSFSYTVIKNHPQRLVKWLRFYSPDMSDKMCYIGLRRRQPTAMTSSISISEHQPPTVSLFLQQQHNTRRHIERPIRVWPFAMECLAETEAETDTAETTEEQPGNSESLTAAAATSRQPVANVKKDCYIKQAGTKSGQSTKQSLDGTKKIVEAETAGCAPFFGVKHYLNNFYGITDGDTDAKIVRIIEPEDEDDYFAILSAGAGHSKSEVECWHVHRRCFAWSFSVGSLIVLLGVTCLLLGFLLPRHSVLVSQMEDNDVKMWMSAHSSNSEPSISSFNILDRQAMEHNNVLDTLKMGGGIATCFGCFLLLLTLIFPPGSHPSKWAEEGETSQISQINQALKNCLLSVHSKNHPTFFYSGLVASTTNEKIPVFQQLQPVQPKD</sequence>
<evidence type="ECO:0000256" key="11">
    <source>
        <dbReference type="ARBA" id="ARBA00023303"/>
    </source>
</evidence>
<dbReference type="InterPro" id="IPR024883">
    <property type="entry name" value="Neurensin"/>
</dbReference>
<feature type="region of interest" description="Disordered" evidence="13">
    <location>
        <begin position="587"/>
        <end position="614"/>
    </location>
</feature>
<evidence type="ECO:0000256" key="2">
    <source>
        <dbReference type="ARBA" id="ARBA00007193"/>
    </source>
</evidence>
<keyword evidence="6 14" id="KW-1133">Transmembrane helix</keyword>
<name>A0A162C915_9CRUS</name>
<keyword evidence="16" id="KW-1185">Reference proteome</keyword>
<dbReference type="PANTHER" id="PTHR14796">
    <property type="entry name" value="NEURENSIN 1-RELATED"/>
    <property type="match status" value="1"/>
</dbReference>
<evidence type="ECO:0000256" key="10">
    <source>
        <dbReference type="ARBA" id="ARBA00023201"/>
    </source>
</evidence>
<protein>
    <recommendedName>
        <fullName evidence="17">Sodium channel protein Nach</fullName>
    </recommendedName>
</protein>
<dbReference type="OrthoDB" id="6351203at2759"/>
<reference evidence="15 16" key="1">
    <citation type="submission" date="2016-03" db="EMBL/GenBank/DDBJ databases">
        <title>EvidentialGene: Evidence-directed Construction of Genes on Genomes.</title>
        <authorList>
            <person name="Gilbert D.G."/>
            <person name="Choi J.-H."/>
            <person name="Mockaitis K."/>
            <person name="Colbourne J."/>
            <person name="Pfrender M."/>
        </authorList>
    </citation>
    <scope>NUCLEOTIDE SEQUENCE [LARGE SCALE GENOMIC DNA]</scope>
    <source>
        <strain evidence="15 16">Xinb3</strain>
        <tissue evidence="15">Complete organism</tissue>
    </source>
</reference>
<keyword evidence="5 12" id="KW-0812">Transmembrane</keyword>
<feature type="compositionally biased region" description="Polar residues" evidence="13">
    <location>
        <begin position="599"/>
        <end position="614"/>
    </location>
</feature>
<keyword evidence="8 12" id="KW-0406">Ion transport</keyword>
<evidence type="ECO:0000256" key="12">
    <source>
        <dbReference type="RuleBase" id="RU000679"/>
    </source>
</evidence>
<gene>
    <name evidence="15" type="ORF">APZ42_022235</name>
</gene>
<evidence type="ECO:0008006" key="17">
    <source>
        <dbReference type="Google" id="ProtNLM"/>
    </source>
</evidence>